<evidence type="ECO:0000259" key="8">
    <source>
        <dbReference type="PROSITE" id="PS50011"/>
    </source>
</evidence>
<keyword evidence="2" id="KW-0808">Transferase</keyword>
<dbReference type="PROSITE" id="PS00107">
    <property type="entry name" value="PROTEIN_KINASE_ATP"/>
    <property type="match status" value="1"/>
</dbReference>
<keyword evidence="5 6" id="KW-0067">ATP-binding</keyword>
<comment type="caution">
    <text evidence="9">The sequence shown here is derived from an EMBL/GenBank/DDBJ whole genome shotgun (WGS) entry which is preliminary data.</text>
</comment>
<feature type="region of interest" description="Disordered" evidence="7">
    <location>
        <begin position="146"/>
        <end position="204"/>
    </location>
</feature>
<feature type="compositionally biased region" description="Polar residues" evidence="7">
    <location>
        <begin position="58"/>
        <end position="73"/>
    </location>
</feature>
<dbReference type="FunFam" id="3.30.200.20:FF:000131">
    <property type="entry name" value="Dual specificity protein kinase TTK"/>
    <property type="match status" value="1"/>
</dbReference>
<dbReference type="PROSITE" id="PS50011">
    <property type="entry name" value="PROTEIN_KINASE_DOM"/>
    <property type="match status" value="1"/>
</dbReference>
<evidence type="ECO:0000256" key="6">
    <source>
        <dbReference type="PROSITE-ProRule" id="PRU10141"/>
    </source>
</evidence>
<dbReference type="SUPFAM" id="SSF56112">
    <property type="entry name" value="Protein kinase-like (PK-like)"/>
    <property type="match status" value="1"/>
</dbReference>
<feature type="region of interest" description="Disordered" evidence="7">
    <location>
        <begin position="43"/>
        <end position="134"/>
    </location>
</feature>
<dbReference type="InterPro" id="IPR027084">
    <property type="entry name" value="Mps1_cat"/>
</dbReference>
<dbReference type="PANTHER" id="PTHR22974">
    <property type="entry name" value="MIXED LINEAGE PROTEIN KINASE"/>
    <property type="match status" value="1"/>
</dbReference>
<keyword evidence="1" id="KW-0723">Serine/threonine-protein kinase</keyword>
<dbReference type="CDD" id="cd14131">
    <property type="entry name" value="PKc_Mps1"/>
    <property type="match status" value="1"/>
</dbReference>
<keyword evidence="10" id="KW-1185">Reference proteome</keyword>
<evidence type="ECO:0000256" key="1">
    <source>
        <dbReference type="ARBA" id="ARBA00022527"/>
    </source>
</evidence>
<reference evidence="9" key="1">
    <citation type="journal article" date="2020" name="Fungal Divers.">
        <title>Resolving the Mortierellaceae phylogeny through synthesis of multi-gene phylogenetics and phylogenomics.</title>
        <authorList>
            <person name="Vandepol N."/>
            <person name="Liber J."/>
            <person name="Desiro A."/>
            <person name="Na H."/>
            <person name="Kennedy M."/>
            <person name="Barry K."/>
            <person name="Grigoriev I.V."/>
            <person name="Miller A.N."/>
            <person name="O'Donnell K."/>
            <person name="Stajich J.E."/>
            <person name="Bonito G."/>
        </authorList>
    </citation>
    <scope>NUCLEOTIDE SEQUENCE</scope>
    <source>
        <strain evidence="9">KOD1015</strain>
    </source>
</reference>
<dbReference type="PANTHER" id="PTHR22974:SF21">
    <property type="entry name" value="DUAL SPECIFICITY PROTEIN KINASE TTK"/>
    <property type="match status" value="1"/>
</dbReference>
<dbReference type="GO" id="GO:0000776">
    <property type="term" value="C:kinetochore"/>
    <property type="evidence" value="ECO:0007669"/>
    <property type="project" value="TreeGrafter"/>
</dbReference>
<keyword evidence="3 6" id="KW-0547">Nucleotide-binding</keyword>
<feature type="compositionally biased region" description="Low complexity" evidence="7">
    <location>
        <begin position="511"/>
        <end position="528"/>
    </location>
</feature>
<feature type="compositionally biased region" description="Low complexity" evidence="7">
    <location>
        <begin position="602"/>
        <end position="623"/>
    </location>
</feature>
<feature type="compositionally biased region" description="Low complexity" evidence="7">
    <location>
        <begin position="400"/>
        <end position="418"/>
    </location>
</feature>
<feature type="compositionally biased region" description="Polar residues" evidence="7">
    <location>
        <begin position="537"/>
        <end position="555"/>
    </location>
</feature>
<dbReference type="Gene3D" id="3.30.200.20">
    <property type="entry name" value="Phosphorylase Kinase, domain 1"/>
    <property type="match status" value="1"/>
</dbReference>
<dbReference type="InterPro" id="IPR008271">
    <property type="entry name" value="Ser/Thr_kinase_AS"/>
</dbReference>
<protein>
    <submittedName>
        <fullName evidence="9">Dual-specificity kinase, spindle pole body (SPB) duplication and spindle checkpoint function</fullName>
    </submittedName>
</protein>
<dbReference type="GO" id="GO:0098813">
    <property type="term" value="P:nuclear chromosome segregation"/>
    <property type="evidence" value="ECO:0007669"/>
    <property type="project" value="UniProtKB-ARBA"/>
</dbReference>
<feature type="binding site" evidence="6">
    <location>
        <position position="247"/>
    </location>
    <ligand>
        <name>ATP</name>
        <dbReference type="ChEBI" id="CHEBI:30616"/>
    </ligand>
</feature>
<dbReference type="GO" id="GO:0004674">
    <property type="term" value="F:protein serine/threonine kinase activity"/>
    <property type="evidence" value="ECO:0007669"/>
    <property type="project" value="UniProtKB-KW"/>
</dbReference>
<feature type="domain" description="Protein kinase" evidence="8">
    <location>
        <begin position="219"/>
        <end position="593"/>
    </location>
</feature>
<dbReference type="GO" id="GO:0007094">
    <property type="term" value="P:mitotic spindle assembly checkpoint signaling"/>
    <property type="evidence" value="ECO:0007669"/>
    <property type="project" value="TreeGrafter"/>
</dbReference>
<evidence type="ECO:0000256" key="2">
    <source>
        <dbReference type="ARBA" id="ARBA00022679"/>
    </source>
</evidence>
<evidence type="ECO:0000256" key="7">
    <source>
        <dbReference type="SAM" id="MobiDB-lite"/>
    </source>
</evidence>
<feature type="compositionally biased region" description="Low complexity" evidence="7">
    <location>
        <begin position="441"/>
        <end position="454"/>
    </location>
</feature>
<dbReference type="Gene3D" id="1.10.510.10">
    <property type="entry name" value="Transferase(Phosphotransferase) domain 1"/>
    <property type="match status" value="1"/>
</dbReference>
<dbReference type="EMBL" id="JAABOA010000531">
    <property type="protein sequence ID" value="KAF9583997.1"/>
    <property type="molecule type" value="Genomic_DNA"/>
</dbReference>
<keyword evidence="4 9" id="KW-0418">Kinase</keyword>
<gene>
    <name evidence="9" type="primary">MPS1_1</name>
    <name evidence="9" type="ORF">BGW38_007919</name>
</gene>
<evidence type="ECO:0000256" key="3">
    <source>
        <dbReference type="ARBA" id="ARBA00022741"/>
    </source>
</evidence>
<name>A0A9P6FYX6_9FUNG</name>
<accession>A0A9P6FYX6</accession>
<feature type="region of interest" description="Disordered" evidence="7">
    <location>
        <begin position="597"/>
        <end position="623"/>
    </location>
</feature>
<evidence type="ECO:0000256" key="4">
    <source>
        <dbReference type="ARBA" id="ARBA00022777"/>
    </source>
</evidence>
<dbReference type="GO" id="GO:0005524">
    <property type="term" value="F:ATP binding"/>
    <property type="evidence" value="ECO:0007669"/>
    <property type="project" value="UniProtKB-UniRule"/>
</dbReference>
<evidence type="ECO:0000256" key="5">
    <source>
        <dbReference type="ARBA" id="ARBA00022840"/>
    </source>
</evidence>
<dbReference type="AlphaFoldDB" id="A0A9P6FYX6"/>
<dbReference type="Pfam" id="PF00069">
    <property type="entry name" value="Pkinase"/>
    <property type="match status" value="2"/>
</dbReference>
<dbReference type="Proteomes" id="UP000780801">
    <property type="component" value="Unassembled WGS sequence"/>
</dbReference>
<dbReference type="InterPro" id="IPR000719">
    <property type="entry name" value="Prot_kinase_dom"/>
</dbReference>
<feature type="region of interest" description="Disordered" evidence="7">
    <location>
        <begin position="651"/>
        <end position="670"/>
    </location>
</feature>
<evidence type="ECO:0000313" key="10">
    <source>
        <dbReference type="Proteomes" id="UP000780801"/>
    </source>
</evidence>
<sequence>MAIQKLKRTQALLWITLTTSNQEVKPQSESISVLPLEPAKTTLASSLPSLPSSLSAIPGTSPSKQRSNASVQPGSAEAPVPIQGNVAPETIDQPSKPSGPSNSPIKSTTSGASSSPRISSKPMTPQQRSTSQLEGIASIAQSLAVGSVRGPRQPSNPQETGHRTGAGLIAPGLLGTPQPSSRQGSGIMGAPANGSTTANALGRPELGDRPVFMVNNRPYTRLKQVGSGGSSRVYMVLTPASNILALKKVSFEGAGQSTINGFVNEVNLLTRLANSQRIVRLFDAEISYAKGTLYLVMEYGETDLARMLISQREQPFDIHFVGLYWRQMLEAVQIIHEEKIIHSDLKPANFLLVEGTLKLIDFGISSAIGNDTTNLHRELHLGTANYMSPEAITVNPSPPSRSSNGDSSSAAATAEAATLNGSLAASAGNDRPPGASGVDSPDTTRTDAPTPAKPIVMGPGWRKLGRASDVWSLGCILYQMVYGKTPFSDITRFIPKMTAIANEQHEIPFPETRLSPLLLPRTTGTSSPNSSRDDLLKSTTNTNQPNPCGSSNNRLRQTRVRVDPDLIRCMQGCLKRQPQERMTISELLEDPFLRPWRNPALPVTKPSGPTSSSSTQATTSQPETLTLDMDTLRRVMRASIVLGAQTASTNLSGGTDMTGKDTKGSRPPAVVDSEFADEAAREMVAKLQRLASK</sequence>
<feature type="region of interest" description="Disordered" evidence="7">
    <location>
        <begin position="511"/>
        <end position="556"/>
    </location>
</feature>
<dbReference type="GO" id="GO:0005634">
    <property type="term" value="C:nucleus"/>
    <property type="evidence" value="ECO:0007669"/>
    <property type="project" value="TreeGrafter"/>
</dbReference>
<feature type="region of interest" description="Disordered" evidence="7">
    <location>
        <begin position="390"/>
        <end position="459"/>
    </location>
</feature>
<feature type="compositionally biased region" description="Polar residues" evidence="7">
    <location>
        <begin position="92"/>
        <end position="133"/>
    </location>
</feature>
<evidence type="ECO:0000313" key="9">
    <source>
        <dbReference type="EMBL" id="KAF9583997.1"/>
    </source>
</evidence>
<dbReference type="InterPro" id="IPR017441">
    <property type="entry name" value="Protein_kinase_ATP_BS"/>
</dbReference>
<dbReference type="GO" id="GO:0033316">
    <property type="term" value="P:meiotic spindle assembly checkpoint signaling"/>
    <property type="evidence" value="ECO:0007669"/>
    <property type="project" value="TreeGrafter"/>
</dbReference>
<organism evidence="9 10">
    <name type="scientific">Lunasporangiospora selenospora</name>
    <dbReference type="NCBI Taxonomy" id="979761"/>
    <lineage>
        <taxon>Eukaryota</taxon>
        <taxon>Fungi</taxon>
        <taxon>Fungi incertae sedis</taxon>
        <taxon>Mucoromycota</taxon>
        <taxon>Mortierellomycotina</taxon>
        <taxon>Mortierellomycetes</taxon>
        <taxon>Mortierellales</taxon>
        <taxon>Mortierellaceae</taxon>
        <taxon>Lunasporangiospora</taxon>
    </lineage>
</organism>
<proteinExistence type="predicted"/>
<dbReference type="InterPro" id="IPR011009">
    <property type="entry name" value="Kinase-like_dom_sf"/>
</dbReference>
<dbReference type="GO" id="GO:0034501">
    <property type="term" value="P:protein localization to kinetochore"/>
    <property type="evidence" value="ECO:0007669"/>
    <property type="project" value="TreeGrafter"/>
</dbReference>
<dbReference type="SMART" id="SM00220">
    <property type="entry name" value="S_TKc"/>
    <property type="match status" value="1"/>
</dbReference>
<feature type="compositionally biased region" description="Low complexity" evidence="7">
    <location>
        <begin position="43"/>
        <end position="56"/>
    </location>
</feature>
<dbReference type="OrthoDB" id="20524at2759"/>
<dbReference type="PROSITE" id="PS00108">
    <property type="entry name" value="PROTEIN_KINASE_ST"/>
    <property type="match status" value="1"/>
</dbReference>
<dbReference type="GO" id="GO:0004712">
    <property type="term" value="F:protein serine/threonine/tyrosine kinase activity"/>
    <property type="evidence" value="ECO:0007669"/>
    <property type="project" value="TreeGrafter"/>
</dbReference>